<dbReference type="PROSITE" id="PS50157">
    <property type="entry name" value="ZINC_FINGER_C2H2_2"/>
    <property type="match status" value="2"/>
</dbReference>
<evidence type="ECO:0000313" key="4">
    <source>
        <dbReference type="EMBL" id="CAG9863224.1"/>
    </source>
</evidence>
<feature type="region of interest" description="Disordered" evidence="2">
    <location>
        <begin position="328"/>
        <end position="349"/>
    </location>
</feature>
<evidence type="ECO:0000256" key="1">
    <source>
        <dbReference type="PROSITE-ProRule" id="PRU00042"/>
    </source>
</evidence>
<dbReference type="Gene3D" id="3.30.160.60">
    <property type="entry name" value="Classic Zinc Finger"/>
    <property type="match status" value="1"/>
</dbReference>
<keyword evidence="1" id="KW-0479">Metal-binding</keyword>
<dbReference type="Pfam" id="PF00096">
    <property type="entry name" value="zf-C2H2"/>
    <property type="match status" value="2"/>
</dbReference>
<name>A0A9N9XRI9_PHYSR</name>
<dbReference type="Proteomes" id="UP001153712">
    <property type="component" value="Chromosome 6"/>
</dbReference>
<sequence>MSELDNFSKQKISASKAVNDDEIVTERTVYVCEFCDKVFSRNSNVKRHIADIHFPKSEPKEKFICHLCSKSYTHKNSLTLHLRKCGLSDQKHRNDAYDCSMCDQTKIHNISEHYRADHDVDLSVRKFTFDNLTEFSKWKEEIEESTISNYVLKSKSQHKDKLIYYYRCHRDGYYRPCDQKKNIRRNKSYKINGHCPAKMTVSVLNESGIVSVSYMPTHVGHTMDLKTIPLKPSERIFLAEKILKKVPFDVILREVKDNLNEESSQRLHLLTRQDLVNIERAYSLSSHAVRQSSSVSKKNGKKLEDDSDVADNFLTNGQALAEEQEAEMVDVKNESKDEECPASDSSDVKNSDLLEHKNLLLNSFCDLVNKATTVHQCNVIQNTLVSLETLLNTFASNKNS</sequence>
<accession>A0A9N9XRI9</accession>
<protein>
    <recommendedName>
        <fullName evidence="3">C2H2-type domain-containing protein</fullName>
    </recommendedName>
</protein>
<feature type="domain" description="C2H2-type" evidence="3">
    <location>
        <begin position="30"/>
        <end position="58"/>
    </location>
</feature>
<evidence type="ECO:0000313" key="5">
    <source>
        <dbReference type="Proteomes" id="UP001153712"/>
    </source>
</evidence>
<dbReference type="SUPFAM" id="SSF57667">
    <property type="entry name" value="beta-beta-alpha zinc fingers"/>
    <property type="match status" value="1"/>
</dbReference>
<organism evidence="4 5">
    <name type="scientific">Phyllotreta striolata</name>
    <name type="common">Striped flea beetle</name>
    <name type="synonym">Crioceris striolata</name>
    <dbReference type="NCBI Taxonomy" id="444603"/>
    <lineage>
        <taxon>Eukaryota</taxon>
        <taxon>Metazoa</taxon>
        <taxon>Ecdysozoa</taxon>
        <taxon>Arthropoda</taxon>
        <taxon>Hexapoda</taxon>
        <taxon>Insecta</taxon>
        <taxon>Pterygota</taxon>
        <taxon>Neoptera</taxon>
        <taxon>Endopterygota</taxon>
        <taxon>Coleoptera</taxon>
        <taxon>Polyphaga</taxon>
        <taxon>Cucujiformia</taxon>
        <taxon>Chrysomeloidea</taxon>
        <taxon>Chrysomelidae</taxon>
        <taxon>Galerucinae</taxon>
        <taxon>Alticini</taxon>
        <taxon>Phyllotreta</taxon>
    </lineage>
</organism>
<keyword evidence="1" id="KW-0863">Zinc-finger</keyword>
<dbReference type="SMART" id="SM00355">
    <property type="entry name" value="ZnF_C2H2"/>
    <property type="match status" value="3"/>
</dbReference>
<gene>
    <name evidence="4" type="ORF">PHYEVI_LOCUS9523</name>
</gene>
<feature type="domain" description="C2H2-type" evidence="3">
    <location>
        <begin position="63"/>
        <end position="97"/>
    </location>
</feature>
<reference evidence="4" key="1">
    <citation type="submission" date="2022-01" db="EMBL/GenBank/DDBJ databases">
        <authorList>
            <person name="King R."/>
        </authorList>
    </citation>
    <scope>NUCLEOTIDE SEQUENCE</scope>
</reference>
<dbReference type="PANTHER" id="PTHR33936:SF24">
    <property type="entry name" value="C2H2-TYPE DOMAIN-CONTAINING PROTEIN"/>
    <property type="match status" value="1"/>
</dbReference>
<keyword evidence="5" id="KW-1185">Reference proteome</keyword>
<dbReference type="InterPro" id="IPR052797">
    <property type="entry name" value="RegFact_GeneExpr_CellDeath"/>
</dbReference>
<dbReference type="EMBL" id="OU900099">
    <property type="protein sequence ID" value="CAG9863224.1"/>
    <property type="molecule type" value="Genomic_DNA"/>
</dbReference>
<dbReference type="PROSITE" id="PS00028">
    <property type="entry name" value="ZINC_FINGER_C2H2_1"/>
    <property type="match status" value="1"/>
</dbReference>
<evidence type="ECO:0000259" key="3">
    <source>
        <dbReference type="PROSITE" id="PS50157"/>
    </source>
</evidence>
<evidence type="ECO:0000256" key="2">
    <source>
        <dbReference type="SAM" id="MobiDB-lite"/>
    </source>
</evidence>
<dbReference type="OrthoDB" id="6782111at2759"/>
<dbReference type="AlphaFoldDB" id="A0A9N9XRI9"/>
<feature type="compositionally biased region" description="Basic and acidic residues" evidence="2">
    <location>
        <begin position="329"/>
        <end position="339"/>
    </location>
</feature>
<dbReference type="GO" id="GO:0008270">
    <property type="term" value="F:zinc ion binding"/>
    <property type="evidence" value="ECO:0007669"/>
    <property type="project" value="UniProtKB-KW"/>
</dbReference>
<dbReference type="PANTHER" id="PTHR33936">
    <property type="entry name" value="PROTEIN CBG17840"/>
    <property type="match status" value="1"/>
</dbReference>
<dbReference type="InterPro" id="IPR036236">
    <property type="entry name" value="Znf_C2H2_sf"/>
</dbReference>
<keyword evidence="1" id="KW-0862">Zinc</keyword>
<proteinExistence type="predicted"/>
<dbReference type="InterPro" id="IPR013087">
    <property type="entry name" value="Znf_C2H2_type"/>
</dbReference>